<comment type="caution">
    <text evidence="1">The sequence shown here is derived from an EMBL/GenBank/DDBJ whole genome shotgun (WGS) entry which is preliminary data.</text>
</comment>
<proteinExistence type="predicted"/>
<name>A0A6A4X9Y9_AMPAM</name>
<dbReference type="AlphaFoldDB" id="A0A6A4X9Y9"/>
<organism evidence="1 2">
    <name type="scientific">Amphibalanus amphitrite</name>
    <name type="common">Striped barnacle</name>
    <name type="synonym">Balanus amphitrite</name>
    <dbReference type="NCBI Taxonomy" id="1232801"/>
    <lineage>
        <taxon>Eukaryota</taxon>
        <taxon>Metazoa</taxon>
        <taxon>Ecdysozoa</taxon>
        <taxon>Arthropoda</taxon>
        <taxon>Crustacea</taxon>
        <taxon>Multicrustacea</taxon>
        <taxon>Cirripedia</taxon>
        <taxon>Thoracica</taxon>
        <taxon>Thoracicalcarea</taxon>
        <taxon>Balanomorpha</taxon>
        <taxon>Balanoidea</taxon>
        <taxon>Balanidae</taxon>
        <taxon>Amphibalaninae</taxon>
        <taxon>Amphibalanus</taxon>
    </lineage>
</organism>
<dbReference type="EMBL" id="VIIS01000117">
    <property type="protein sequence ID" value="KAF0313060.1"/>
    <property type="molecule type" value="Genomic_DNA"/>
</dbReference>
<sequence length="141" mass="14461">MERLTTLSSQLAFLSQFWSGGRRSVTVQTAALSVSAALLTAAPAHRLPPLLAADQPLVAALLVALLSPRSQVRAAAIQCLTKLSTAKVAKAKCALLPLVDHVTASGPELIADAGALPRCLAGAGRPAINHLVRLVVAESAS</sequence>
<keyword evidence="2" id="KW-1185">Reference proteome</keyword>
<reference evidence="1 2" key="1">
    <citation type="submission" date="2019-07" db="EMBL/GenBank/DDBJ databases">
        <title>Draft genome assembly of a fouling barnacle, Amphibalanus amphitrite (Darwin, 1854): The first reference genome for Thecostraca.</title>
        <authorList>
            <person name="Kim W."/>
        </authorList>
    </citation>
    <scope>NUCLEOTIDE SEQUENCE [LARGE SCALE GENOMIC DNA]</scope>
    <source>
        <strain evidence="1">SNU_AA5</strain>
        <tissue evidence="1">Soma without cirri and trophi</tissue>
    </source>
</reference>
<protein>
    <submittedName>
        <fullName evidence="1">HEAT repeat-containing protein 1</fullName>
    </submittedName>
</protein>
<gene>
    <name evidence="1" type="primary">HEATR1_2</name>
    <name evidence="1" type="ORF">FJT64_016334</name>
</gene>
<dbReference type="Gene3D" id="1.25.10.10">
    <property type="entry name" value="Leucine-rich Repeat Variant"/>
    <property type="match status" value="1"/>
</dbReference>
<dbReference type="Proteomes" id="UP000440578">
    <property type="component" value="Unassembled WGS sequence"/>
</dbReference>
<accession>A0A6A4X9Y9</accession>
<evidence type="ECO:0000313" key="1">
    <source>
        <dbReference type="EMBL" id="KAF0313060.1"/>
    </source>
</evidence>
<evidence type="ECO:0000313" key="2">
    <source>
        <dbReference type="Proteomes" id="UP000440578"/>
    </source>
</evidence>
<dbReference type="OrthoDB" id="6382435at2759"/>
<dbReference type="InterPro" id="IPR011989">
    <property type="entry name" value="ARM-like"/>
</dbReference>